<sequence length="88" mass="9088">MVRGVRAGVAVEGSAVEFAAGQQAFTADISNVTGKTAIARNRAINAVISEDLSGVRLTHAPEYSPFIGHGVVMKGTGTQMGKGIRFQG</sequence>
<evidence type="ECO:0000313" key="2">
    <source>
        <dbReference type="EMBL" id="NIJ64201.1"/>
    </source>
</evidence>
<name>A0A7X5UYT8_9SPHN</name>
<gene>
    <name evidence="2" type="ORF">FHR20_001132</name>
</gene>
<accession>A0A7X5UYT8</accession>
<proteinExistence type="predicted"/>
<dbReference type="InterPro" id="IPR028911">
    <property type="entry name" value="Tox-MPTase5_dom"/>
</dbReference>
<evidence type="ECO:0000259" key="1">
    <source>
        <dbReference type="Pfam" id="PF15641"/>
    </source>
</evidence>
<dbReference type="RefSeq" id="WP_167298588.1">
    <property type="nucleotide sequence ID" value="NZ_JAASQV010000001.1"/>
</dbReference>
<comment type="caution">
    <text evidence="2">The sequence shown here is derived from an EMBL/GenBank/DDBJ whole genome shotgun (WGS) entry which is preliminary data.</text>
</comment>
<protein>
    <recommendedName>
        <fullName evidence="1">Tox-MPTase5 domain-containing protein</fullName>
    </recommendedName>
</protein>
<feature type="domain" description="Tox-MPTase5" evidence="1">
    <location>
        <begin position="29"/>
        <end position="81"/>
    </location>
</feature>
<evidence type="ECO:0000313" key="3">
    <source>
        <dbReference type="Proteomes" id="UP000564677"/>
    </source>
</evidence>
<dbReference type="EMBL" id="JAASQV010000001">
    <property type="protein sequence ID" value="NIJ64201.1"/>
    <property type="molecule type" value="Genomic_DNA"/>
</dbReference>
<organism evidence="2 3">
    <name type="scientific">Sphingomonas leidyi</name>
    <dbReference type="NCBI Taxonomy" id="68569"/>
    <lineage>
        <taxon>Bacteria</taxon>
        <taxon>Pseudomonadati</taxon>
        <taxon>Pseudomonadota</taxon>
        <taxon>Alphaproteobacteria</taxon>
        <taxon>Sphingomonadales</taxon>
        <taxon>Sphingomonadaceae</taxon>
        <taxon>Sphingomonas</taxon>
    </lineage>
</organism>
<reference evidence="2 3" key="1">
    <citation type="submission" date="2020-03" db="EMBL/GenBank/DDBJ databases">
        <title>Genomic Encyclopedia of Type Strains, Phase IV (KMG-IV): sequencing the most valuable type-strain genomes for metagenomic binning, comparative biology and taxonomic classification.</title>
        <authorList>
            <person name="Goeker M."/>
        </authorList>
    </citation>
    <scope>NUCLEOTIDE SEQUENCE [LARGE SCALE GENOMIC DNA]</scope>
    <source>
        <strain evidence="2 3">DSM 4733</strain>
    </source>
</reference>
<dbReference type="Proteomes" id="UP000564677">
    <property type="component" value="Unassembled WGS sequence"/>
</dbReference>
<dbReference type="Pfam" id="PF15641">
    <property type="entry name" value="Tox-MPTase5"/>
    <property type="match status" value="1"/>
</dbReference>
<dbReference type="AlphaFoldDB" id="A0A7X5UYT8"/>
<keyword evidence="3" id="KW-1185">Reference proteome</keyword>